<dbReference type="InterPro" id="IPR036714">
    <property type="entry name" value="SDH_sf"/>
</dbReference>
<evidence type="ECO:0000313" key="4">
    <source>
        <dbReference type="EMBL" id="KAK5817638.1"/>
    </source>
</evidence>
<evidence type="ECO:0000256" key="2">
    <source>
        <dbReference type="SAM" id="MobiDB-lite"/>
    </source>
</evidence>
<dbReference type="Pfam" id="PF15982">
    <property type="entry name" value="TMEM135_C_rich"/>
    <property type="match status" value="1"/>
</dbReference>
<proteinExistence type="predicted"/>
<dbReference type="PANTHER" id="PTHR12459:SF6">
    <property type="entry name" value="GB|AAD46013.1"/>
    <property type="match status" value="1"/>
</dbReference>
<dbReference type="InterPro" id="IPR026749">
    <property type="entry name" value="Tmem135"/>
</dbReference>
<dbReference type="InterPro" id="IPR031926">
    <property type="entry name" value="TMEM135_N"/>
</dbReference>
<keyword evidence="5" id="KW-1185">Reference proteome</keyword>
<evidence type="ECO:0000259" key="3">
    <source>
        <dbReference type="Pfam" id="PF15982"/>
    </source>
</evidence>
<dbReference type="Gene3D" id="1.10.150.250">
    <property type="entry name" value="Flavinator of succinate dehydrogenase"/>
    <property type="match status" value="1"/>
</dbReference>
<dbReference type="PANTHER" id="PTHR12459">
    <property type="entry name" value="TRANSMEMBRANE PROTEIN 135-RELATED"/>
    <property type="match status" value="1"/>
</dbReference>
<dbReference type="Pfam" id="PF03937">
    <property type="entry name" value="Sdh5"/>
    <property type="match status" value="1"/>
</dbReference>
<evidence type="ECO:0000313" key="5">
    <source>
        <dbReference type="Proteomes" id="UP001358586"/>
    </source>
</evidence>
<sequence length="797" mass="88482">MPLLSDNSTSSARLSAENAEAERRLREAEDRLREAMEELHRRQRKAAFGDSPPCDHADDSCVANAIGNLCQSFLLSYGVRVGIGILLRGFKLARGKSYSSLLDLKQLVSEKDLIVREEACRIGLLFGGFTGSYHALRCLLRKRRKKETPLNAILAGCIAGLSILALDDPNRRRTLSLYLLARVAQCAYNSAKSKNKFHLWGSHWRHGDSLLFSLACAQVMYAFVMRPESLPKSYKDFIQKTGPVAAPVYKAVRESCRGGPVDVESISAYLNSRGKSDTVKVEEFPSIIPCSVIHPDTNSCLGHNAKAVSATFRKTFPLYFSLTFVPFVVLHLQKFMDTPGRACWLAVKGAVQSTSFLSAFVGIFQAVICLHRKIALQDHKLVYWVAGAMSGLSVLLEKKARRGELALYVLPRAGESWWYILVNRHLLPDVKNAEVALFCACMGGIMYYLEYEPDTMAPFLRGLIRRFLTSRISNPGPSVSRTASYACLQNSEAMNKPKVQDNQQVVELLLENSSSGLLGANDVNESDLSALNMLLMFPSEGSHGEIMDILSGARALRERDISLSATPLEEVSHNGRIGELQGWSIAGTSNGVSFSLFALFNLSGSQTHSSSSVLTAYLGTAPSRIALRNVHRIFNTSAVSGRTTTVFRPQYGWVSTYFSTNIGNTQSLNIDLSNEESKRRLYNRLLYRSKQRGFLELDLVLGKWVEEHIHSMDENGIKALVKVLDLENPDLWKWLTGQEQPPEAVTVNPVFSAVQQRVLKNLNNHSSPETRATPGQPWVRGWDDIKKGRDSPITGNQ</sequence>
<dbReference type="SUPFAM" id="SSF109910">
    <property type="entry name" value="YgfY-like"/>
    <property type="match status" value="1"/>
</dbReference>
<feature type="compositionally biased region" description="Basic and acidic residues" evidence="2">
    <location>
        <begin position="781"/>
        <end position="790"/>
    </location>
</feature>
<feature type="region of interest" description="Disordered" evidence="2">
    <location>
        <begin position="763"/>
        <end position="797"/>
    </location>
</feature>
<dbReference type="InterPro" id="IPR005631">
    <property type="entry name" value="SDH"/>
</dbReference>
<dbReference type="Pfam" id="PF02466">
    <property type="entry name" value="Tim17"/>
    <property type="match status" value="1"/>
</dbReference>
<feature type="domain" description="Transmembrane protein 135 N-terminal" evidence="3">
    <location>
        <begin position="294"/>
        <end position="418"/>
    </location>
</feature>
<name>A0ABR0P8U2_GOSAR</name>
<organism evidence="4 5">
    <name type="scientific">Gossypium arboreum</name>
    <name type="common">Tree cotton</name>
    <name type="synonym">Gossypium nanking</name>
    <dbReference type="NCBI Taxonomy" id="29729"/>
    <lineage>
        <taxon>Eukaryota</taxon>
        <taxon>Viridiplantae</taxon>
        <taxon>Streptophyta</taxon>
        <taxon>Embryophyta</taxon>
        <taxon>Tracheophyta</taxon>
        <taxon>Spermatophyta</taxon>
        <taxon>Magnoliopsida</taxon>
        <taxon>eudicotyledons</taxon>
        <taxon>Gunneridae</taxon>
        <taxon>Pentapetalae</taxon>
        <taxon>rosids</taxon>
        <taxon>malvids</taxon>
        <taxon>Malvales</taxon>
        <taxon>Malvaceae</taxon>
        <taxon>Malvoideae</taxon>
        <taxon>Gossypium</taxon>
    </lineage>
</organism>
<comment type="caution">
    <text evidence="4">The sequence shown here is derived from an EMBL/GenBank/DDBJ whole genome shotgun (WGS) entry which is preliminary data.</text>
</comment>
<dbReference type="Proteomes" id="UP001358586">
    <property type="component" value="Chromosome 7"/>
</dbReference>
<reference evidence="4 5" key="1">
    <citation type="submission" date="2023-03" db="EMBL/GenBank/DDBJ databases">
        <title>WGS of Gossypium arboreum.</title>
        <authorList>
            <person name="Yu D."/>
        </authorList>
    </citation>
    <scope>NUCLEOTIDE SEQUENCE [LARGE SCALE GENOMIC DNA]</scope>
    <source>
        <tissue evidence="4">Leaf</tissue>
    </source>
</reference>
<evidence type="ECO:0000256" key="1">
    <source>
        <dbReference type="ARBA" id="ARBA00023186"/>
    </source>
</evidence>
<accession>A0ABR0P8U2</accession>
<keyword evidence="1" id="KW-0143">Chaperone</keyword>
<protein>
    <recommendedName>
        <fullName evidence="3">Transmembrane protein 135 N-terminal domain-containing protein</fullName>
    </recommendedName>
</protein>
<gene>
    <name evidence="4" type="ORF">PVK06_022565</name>
</gene>
<dbReference type="EMBL" id="JARKNE010000007">
    <property type="protein sequence ID" value="KAK5817638.1"/>
    <property type="molecule type" value="Genomic_DNA"/>
</dbReference>
<feature type="compositionally biased region" description="Polar residues" evidence="2">
    <location>
        <begin position="1"/>
        <end position="11"/>
    </location>
</feature>
<feature type="region of interest" description="Disordered" evidence="2">
    <location>
        <begin position="1"/>
        <end position="22"/>
    </location>
</feature>